<dbReference type="EMBL" id="JADEXS010000417">
    <property type="protein sequence ID" value="MBE9025443.1"/>
    <property type="molecule type" value="Genomic_DNA"/>
</dbReference>
<dbReference type="Gene3D" id="2.160.20.80">
    <property type="entry name" value="E3 ubiquitin-protein ligase SopA"/>
    <property type="match status" value="1"/>
</dbReference>
<feature type="transmembrane region" description="Helical" evidence="1">
    <location>
        <begin position="12"/>
        <end position="33"/>
    </location>
</feature>
<dbReference type="AlphaFoldDB" id="A0A8J7D368"/>
<keyword evidence="1" id="KW-0812">Transmembrane</keyword>
<keyword evidence="3" id="KW-1185">Reference proteome</keyword>
<name>A0A8J7D368_DESMC</name>
<evidence type="ECO:0000313" key="3">
    <source>
        <dbReference type="Proteomes" id="UP000622533"/>
    </source>
</evidence>
<reference evidence="2" key="1">
    <citation type="submission" date="2020-10" db="EMBL/GenBank/DDBJ databases">
        <authorList>
            <person name="Castelo-Branco R."/>
            <person name="Eusebio N."/>
            <person name="Adriana R."/>
            <person name="Vieira A."/>
            <person name="Brugerolle De Fraissinette N."/>
            <person name="Rezende De Castro R."/>
            <person name="Schneider M.P."/>
            <person name="Vasconcelos V."/>
            <person name="Leao P.N."/>
        </authorList>
    </citation>
    <scope>NUCLEOTIDE SEQUENCE</scope>
    <source>
        <strain evidence="2">LEGE 12446</strain>
    </source>
</reference>
<dbReference type="RefSeq" id="WP_193920481.1">
    <property type="nucleotide sequence ID" value="NZ_JADEXS020000001.1"/>
</dbReference>
<dbReference type="InterPro" id="IPR051082">
    <property type="entry name" value="Pentapeptide-BTB/POZ_domain"/>
</dbReference>
<evidence type="ECO:0000256" key="1">
    <source>
        <dbReference type="SAM" id="Phobius"/>
    </source>
</evidence>
<organism evidence="2 3">
    <name type="scientific">Desmonostoc muscorum LEGE 12446</name>
    <dbReference type="NCBI Taxonomy" id="1828758"/>
    <lineage>
        <taxon>Bacteria</taxon>
        <taxon>Bacillati</taxon>
        <taxon>Cyanobacteriota</taxon>
        <taxon>Cyanophyceae</taxon>
        <taxon>Nostocales</taxon>
        <taxon>Nostocaceae</taxon>
        <taxon>Desmonostoc</taxon>
    </lineage>
</organism>
<keyword evidence="1" id="KW-0472">Membrane</keyword>
<dbReference type="SUPFAM" id="SSF141571">
    <property type="entry name" value="Pentapeptide repeat-like"/>
    <property type="match status" value="1"/>
</dbReference>
<proteinExistence type="predicted"/>
<gene>
    <name evidence="2" type="ORF">IQ276_24380</name>
</gene>
<protein>
    <submittedName>
        <fullName evidence="2">Pentapeptide repeat-containing protein</fullName>
    </submittedName>
</protein>
<dbReference type="InterPro" id="IPR001646">
    <property type="entry name" value="5peptide_repeat"/>
</dbReference>
<feature type="transmembrane region" description="Helical" evidence="1">
    <location>
        <begin position="53"/>
        <end position="75"/>
    </location>
</feature>
<dbReference type="PANTHER" id="PTHR14136">
    <property type="entry name" value="BTB_POZ DOMAIN-CONTAINING PROTEIN KCTD9"/>
    <property type="match status" value="1"/>
</dbReference>
<dbReference type="Proteomes" id="UP000622533">
    <property type="component" value="Unassembled WGS sequence"/>
</dbReference>
<accession>A0A8J7D368</accession>
<sequence length="350" mass="38713">MSDNNTDTLKNWLIILAVIFIIFLVAFILIFLFSDFAFLNPKGLETEQRLDYGAKALTTLGTIFGGFAVLINAFYAAKRWEAMDKTAEAANKSAEAALQNAKAAQDKQITERFAKAIEQLGNEKIETQLGAIYTLERIAKDSKDDHWTIMEVLTAFVRENAGLNKDKEKAENATPQTHIQAALTVIGRRKSQNDPENQRLDFNNIDISRADLAKANLQKADLAQANLQRAILTGTNLQKAILRKTNLQGAHLIEANLQEAVLRAANLQGAYLTQANLQGAYLIEANLQGVYLNKANLQGADLSKANLQGAFLWGAENLEQQQIESAKGDRTTILPENLQPPKHWNVEVSP</sequence>
<dbReference type="PANTHER" id="PTHR14136:SF17">
    <property type="entry name" value="BTB_POZ DOMAIN-CONTAINING PROTEIN KCTD9"/>
    <property type="match status" value="1"/>
</dbReference>
<dbReference type="Pfam" id="PF00805">
    <property type="entry name" value="Pentapeptide"/>
    <property type="match status" value="2"/>
</dbReference>
<comment type="caution">
    <text evidence="2">The sequence shown here is derived from an EMBL/GenBank/DDBJ whole genome shotgun (WGS) entry which is preliminary data.</text>
</comment>
<evidence type="ECO:0000313" key="2">
    <source>
        <dbReference type="EMBL" id="MBE9025443.1"/>
    </source>
</evidence>
<keyword evidence="1" id="KW-1133">Transmembrane helix</keyword>